<evidence type="ECO:0000256" key="1">
    <source>
        <dbReference type="SAM" id="Phobius"/>
    </source>
</evidence>
<dbReference type="OrthoDB" id="7169664at2"/>
<protein>
    <recommendedName>
        <fullName evidence="4">DUF2125 domain-containing protein</fullName>
    </recommendedName>
</protein>
<keyword evidence="3" id="KW-1185">Reference proteome</keyword>
<gene>
    <name evidence="2" type="ORF">EDC22_103108</name>
</gene>
<dbReference type="EMBL" id="SMAK01000003">
    <property type="protein sequence ID" value="TCT11796.1"/>
    <property type="molecule type" value="Genomic_DNA"/>
</dbReference>
<evidence type="ECO:0000313" key="2">
    <source>
        <dbReference type="EMBL" id="TCT11796.1"/>
    </source>
</evidence>
<evidence type="ECO:0000313" key="3">
    <source>
        <dbReference type="Proteomes" id="UP000295678"/>
    </source>
</evidence>
<name>A0A4R3ME84_9HYPH</name>
<organism evidence="2 3">
    <name type="scientific">Tepidamorphus gemmatus</name>
    <dbReference type="NCBI Taxonomy" id="747076"/>
    <lineage>
        <taxon>Bacteria</taxon>
        <taxon>Pseudomonadati</taxon>
        <taxon>Pseudomonadota</taxon>
        <taxon>Alphaproteobacteria</taxon>
        <taxon>Hyphomicrobiales</taxon>
        <taxon>Tepidamorphaceae</taxon>
        <taxon>Tepidamorphus</taxon>
    </lineage>
</organism>
<sequence>MTEDPTPTAPDGAPRSRERLGRPPRFLVIIAGLVLLAVAGWSAVWYVGTRKADDLLAAWLDSEAAKGRTYRCGERSVGGYPFRVTATCASPQLDIADSGPRLRLAAEGFRAVAQVWNLTHVIFEIDGPVRIGVGGDDTGPDALLDADWQVLQGSVRAPGGQIRRIDVVARDIAATPEAPAYPGGPAMRLSARELQLHGRRADAADGSNDIEAALTLDGLVAARAGAAPSQPVDIAFVGRLDALPYPAPREPAAFLAAWRDNGGSIDVARLSAQQGGAELRAAGRIAPDAAGRPEGRVTVSLAGAGSVDSGTFGGLGPIVGMALQFVGKPTEIDGRPAITGEIDFRDGRMLIGGVAIAELPPLF</sequence>
<evidence type="ECO:0008006" key="4">
    <source>
        <dbReference type="Google" id="ProtNLM"/>
    </source>
</evidence>
<dbReference type="Proteomes" id="UP000295678">
    <property type="component" value="Unassembled WGS sequence"/>
</dbReference>
<dbReference type="AlphaFoldDB" id="A0A4R3ME84"/>
<keyword evidence="1" id="KW-0472">Membrane</keyword>
<reference evidence="2 3" key="1">
    <citation type="submission" date="2019-03" db="EMBL/GenBank/DDBJ databases">
        <title>Genomic Encyclopedia of Type Strains, Phase IV (KMG-IV): sequencing the most valuable type-strain genomes for metagenomic binning, comparative biology and taxonomic classification.</title>
        <authorList>
            <person name="Goeker M."/>
        </authorList>
    </citation>
    <scope>NUCLEOTIDE SEQUENCE [LARGE SCALE GENOMIC DNA]</scope>
    <source>
        <strain evidence="2 3">DSM 19345</strain>
    </source>
</reference>
<feature type="transmembrane region" description="Helical" evidence="1">
    <location>
        <begin position="26"/>
        <end position="47"/>
    </location>
</feature>
<dbReference type="InterPro" id="IPR018666">
    <property type="entry name" value="DUF2125"/>
</dbReference>
<dbReference type="RefSeq" id="WP_132805711.1">
    <property type="nucleotide sequence ID" value="NZ_SMAK01000003.1"/>
</dbReference>
<keyword evidence="1" id="KW-1133">Transmembrane helix</keyword>
<proteinExistence type="predicted"/>
<accession>A0A4R3ME84</accession>
<dbReference type="Pfam" id="PF09898">
    <property type="entry name" value="DUF2125"/>
    <property type="match status" value="1"/>
</dbReference>
<comment type="caution">
    <text evidence="2">The sequence shown here is derived from an EMBL/GenBank/DDBJ whole genome shotgun (WGS) entry which is preliminary data.</text>
</comment>
<keyword evidence="1" id="KW-0812">Transmembrane</keyword>